<comment type="cofactor">
    <cofactor evidence="1">
        <name>Mg(2+)</name>
        <dbReference type="ChEBI" id="CHEBI:18420"/>
    </cofactor>
</comment>
<dbReference type="EMBL" id="BSXT01003656">
    <property type="protein sequence ID" value="GMF55111.1"/>
    <property type="molecule type" value="Genomic_DNA"/>
</dbReference>
<dbReference type="InterPro" id="IPR032707">
    <property type="entry name" value="MYCBPAP"/>
</dbReference>
<gene>
    <name evidence="9" type="ORF">Pfra01_002312900</name>
</gene>
<sequence>MDASAAETGAKPSSAGSASSPSGRKTRTILVARAVADEPTTAPRAAGGSASVVNQRHSRDARSGKLAAYAALGGEEDVERFDQFLAEQRGPASASELRAAAASPQHVLASMKRKTMSRIQLDGVGASEQAAGEEQAARTFVQQEMATDARKRREQAVAHRKWLNALPIHERVAQRRQQNALRKWRQMNRDWETFKARAARRLGKTPQELVMSRAAAYREQREMYDALQKARPLSDKVGGDIWLVSLRNEGTRFVPVGNIFSGLFCPIRESTKLGPSVRRPLDYHDNQREREHEASRPLSKLEKRSLDLLARKKWRLRKQLQVLQPHEVERSASSHLAVGTTDLFAWASGAMEDTNSDEGSIRGYSAGSENGHSRRRRLRSYASPSSPKSVKKVGPNDQSIGPSLRIRHVADDESAATPESSASIHDLEPCRPPLRLSFYASVGEQEQRSLMLTNDGSTIIHYQWWRAPFEDENAALTVHLRGRRTRREEQERQCSTTTSISKLGGTLLPGEIQQLVFSFESSQSGVFLEKWLLDADPKPRITFGMGTDVDNGMSSVDLPIEVRLSCVAEDNFAAWRQRQMQLTRVEERASQFFVANLVDEILNRVKPLEPVVFVELTPSADVDKFYEANDATEFSDVYFSPELVRACYELFERSQHILRTLLSVQEPFAQEEGGVQDRVEHTDFDKSNGISSEASPMASPEQPNSDLNTEVEADVLQEITNPSSLPVLLSQEWNWRLETLHRLCKDADEAQRAEISRLMQQLKKVVEEVEDDDEIEEDDENDEGDEDDEDDEDNNEEGGEGNDGDEKSEECEGDEVGTSKSKRINPREQRKNERLVRRKALEDEINSLNPNLQEVFDLIRFTSYTAPYSSARFQERLYERIGTLCSETPVVCEIAMATNAVGAYSADIAKLKSVRSLLTRAIDEAVGGDHDHQAMFEQKRRKLQKMWLNDKASYVSIGQWMAMPPSSTTEIPSGLSVADSIDTPAPQNNPETIDNSGVLLFQVDLDLASWFSLVKVDNKADGTPNEFPQKNELSWRFSQELVQHPNFVPKKIVKAGESLMKVLDALPNTNPLVHTVVLVSELSRPPLTKPMQKLLRNTARAELKVNSARTSQIGTGTEEKKYREGDDNEEAEITMMESFLLRLASQLSLRSVAQVMQRAIQKDVVFCSGAEEVLGQIEFARKELLLNSSVPLGGIENTVLDKETEGDSEVPKITPRILLLEHLDVAGADLVTNATRQRELASSKPATPVLPESQKTTVGAGKKTSVTAKGKPGTPGAPVAPTPTPTPEVPPSSSLDLTKLDFAGKDLSEQRTSALRSLFTHMASICILDGIPSTAYEGLFTFESKKNRPALLPLTLAGPSLDKELKLWSRMLQPALSASSYGVPHRVTAVIGGKSLESKLRVIDGLIEFVDEIYFVGEVAMSLYRVLHIKHMRNNANDCFYDTKPDEDEEELEDAESGNRGEASKEMAIEDEANEHGNEKGVSGQIRSPKGIWELLVPAVEKIQQKASRKCVQLLLPNDWIVGETPMEEQDFNAATNLEGNDDDDHDEDEEDEMDDDEVHEKKKRKRKASEFISAKLKPLIEPEHVDFFDRKKQGVYEGDRVHVVLSRTSSSKQVSPVQGWWTFQEITDQCLKSARVTEGKPSILHSLWPELDGEDAEEEGEDGATQRIHPARFEYEWTFRAFDVGPIAMEGLAKALKQGMSGIELDSPTANHPSSVPRVLIVNGVCGAVEFHEFSTATKQLLAILQNYNQSSYDFFIAGDSTVRWLKQLESERFYGQPGAPSDSISSYTLNASNSTDSLPSPGVVVDDRAKRNARVLKKLIAAKHHPIISNLVQ</sequence>
<feature type="compositionally biased region" description="Basic and acidic residues" evidence="8">
    <location>
        <begin position="279"/>
        <end position="298"/>
    </location>
</feature>
<feature type="region of interest" description="Disordered" evidence="8">
    <location>
        <begin position="1536"/>
        <end position="1565"/>
    </location>
</feature>
<feature type="region of interest" description="Disordered" evidence="8">
    <location>
        <begin position="275"/>
        <end position="298"/>
    </location>
</feature>
<feature type="compositionally biased region" description="Acidic residues" evidence="8">
    <location>
        <begin position="1540"/>
        <end position="1558"/>
    </location>
</feature>
<evidence type="ECO:0000256" key="3">
    <source>
        <dbReference type="ARBA" id="ARBA00013061"/>
    </source>
</evidence>
<dbReference type="Gene3D" id="3.40.50.1260">
    <property type="entry name" value="Phosphoglycerate kinase, N-terminal domain"/>
    <property type="match status" value="2"/>
</dbReference>
<feature type="compositionally biased region" description="Low complexity" evidence="8">
    <location>
        <begin position="1267"/>
        <end position="1277"/>
    </location>
</feature>
<keyword evidence="10" id="KW-1185">Reference proteome</keyword>
<dbReference type="GO" id="GO:0006096">
    <property type="term" value="P:glycolytic process"/>
    <property type="evidence" value="ECO:0007669"/>
    <property type="project" value="InterPro"/>
</dbReference>
<proteinExistence type="inferred from homology"/>
<evidence type="ECO:0000313" key="10">
    <source>
        <dbReference type="Proteomes" id="UP001165121"/>
    </source>
</evidence>
<dbReference type="Proteomes" id="UP001165121">
    <property type="component" value="Unassembled WGS sequence"/>
</dbReference>
<keyword evidence="7" id="KW-0067">ATP-binding</keyword>
<protein>
    <recommendedName>
        <fullName evidence="3">phosphoglycerate kinase</fullName>
        <ecNumber evidence="3">2.7.2.3</ecNumber>
    </recommendedName>
</protein>
<feature type="compositionally biased region" description="Basic and acidic residues" evidence="8">
    <location>
        <begin position="1457"/>
        <end position="1466"/>
    </location>
</feature>
<evidence type="ECO:0000256" key="4">
    <source>
        <dbReference type="ARBA" id="ARBA00022679"/>
    </source>
</evidence>
<keyword evidence="5" id="KW-0547">Nucleotide-binding</keyword>
<name>A0A9W6Y8B1_9STRA</name>
<keyword evidence="6" id="KW-0418">Kinase</keyword>
<feature type="compositionally biased region" description="Acidic residues" evidence="8">
    <location>
        <begin position="1445"/>
        <end position="1456"/>
    </location>
</feature>
<feature type="region of interest" description="Disordered" evidence="8">
    <location>
        <begin position="672"/>
        <end position="706"/>
    </location>
</feature>
<dbReference type="SUPFAM" id="SSF53748">
    <property type="entry name" value="Phosphoglycerate kinase"/>
    <property type="match status" value="1"/>
</dbReference>
<evidence type="ECO:0000256" key="8">
    <source>
        <dbReference type="SAM" id="MobiDB-lite"/>
    </source>
</evidence>
<evidence type="ECO:0000313" key="9">
    <source>
        <dbReference type="EMBL" id="GMF55111.1"/>
    </source>
</evidence>
<accession>A0A9W6Y8B1</accession>
<dbReference type="Pfam" id="PF14646">
    <property type="entry name" value="MYCBPAP"/>
    <property type="match status" value="1"/>
</dbReference>
<feature type="region of interest" description="Disordered" evidence="8">
    <location>
        <begin position="1440"/>
        <end position="1466"/>
    </location>
</feature>
<feature type="region of interest" description="Disordered" evidence="8">
    <location>
        <begin position="353"/>
        <end position="403"/>
    </location>
</feature>
<dbReference type="GO" id="GO:0005524">
    <property type="term" value="F:ATP binding"/>
    <property type="evidence" value="ECO:0007669"/>
    <property type="project" value="UniProtKB-KW"/>
</dbReference>
<feature type="region of interest" description="Disordered" evidence="8">
    <location>
        <begin position="1236"/>
        <end position="1294"/>
    </location>
</feature>
<evidence type="ECO:0000256" key="7">
    <source>
        <dbReference type="ARBA" id="ARBA00022840"/>
    </source>
</evidence>
<organism evidence="9 10">
    <name type="scientific">Phytophthora fragariaefolia</name>
    <dbReference type="NCBI Taxonomy" id="1490495"/>
    <lineage>
        <taxon>Eukaryota</taxon>
        <taxon>Sar</taxon>
        <taxon>Stramenopiles</taxon>
        <taxon>Oomycota</taxon>
        <taxon>Peronosporomycetes</taxon>
        <taxon>Peronosporales</taxon>
        <taxon>Peronosporaceae</taxon>
        <taxon>Phytophthora</taxon>
    </lineage>
</organism>
<comment type="similarity">
    <text evidence="2">Belongs to the phosphoglycerate kinase family.</text>
</comment>
<feature type="compositionally biased region" description="Low complexity" evidence="8">
    <location>
        <begin position="12"/>
        <end position="23"/>
    </location>
</feature>
<feature type="region of interest" description="Disordered" evidence="8">
    <location>
        <begin position="766"/>
        <end position="834"/>
    </location>
</feature>
<evidence type="ECO:0000256" key="1">
    <source>
        <dbReference type="ARBA" id="ARBA00001946"/>
    </source>
</evidence>
<feature type="compositionally biased region" description="Basic and acidic residues" evidence="8">
    <location>
        <begin position="675"/>
        <end position="686"/>
    </location>
</feature>
<dbReference type="PANTHER" id="PTHR48421">
    <property type="entry name" value="MYCBP-ASSOCIATED PROTEIN"/>
    <property type="match status" value="1"/>
</dbReference>
<feature type="compositionally biased region" description="Pro residues" evidence="8">
    <location>
        <begin position="1278"/>
        <end position="1290"/>
    </location>
</feature>
<evidence type="ECO:0000256" key="6">
    <source>
        <dbReference type="ARBA" id="ARBA00022777"/>
    </source>
</evidence>
<reference evidence="9" key="1">
    <citation type="submission" date="2023-04" db="EMBL/GenBank/DDBJ databases">
        <title>Phytophthora fragariaefolia NBRC 109709.</title>
        <authorList>
            <person name="Ichikawa N."/>
            <person name="Sato H."/>
            <person name="Tonouchi N."/>
        </authorList>
    </citation>
    <scope>NUCLEOTIDE SEQUENCE</scope>
    <source>
        <strain evidence="9">NBRC 109709</strain>
    </source>
</reference>
<feature type="compositionally biased region" description="Basic and acidic residues" evidence="8">
    <location>
        <begin position="825"/>
        <end position="834"/>
    </location>
</feature>
<comment type="caution">
    <text evidence="9">The sequence shown here is derived from an EMBL/GenBank/DDBJ whole genome shotgun (WGS) entry which is preliminary data.</text>
</comment>
<dbReference type="PANTHER" id="PTHR48421:SF1">
    <property type="entry name" value="MYCBP-ASSOCIATED PROTEIN"/>
    <property type="match status" value="1"/>
</dbReference>
<keyword evidence="4" id="KW-0808">Transferase</keyword>
<dbReference type="GO" id="GO:0004618">
    <property type="term" value="F:phosphoglycerate kinase activity"/>
    <property type="evidence" value="ECO:0007669"/>
    <property type="project" value="UniProtKB-EC"/>
</dbReference>
<dbReference type="InterPro" id="IPR036043">
    <property type="entry name" value="Phosphoglycerate_kinase_sf"/>
</dbReference>
<evidence type="ECO:0000256" key="2">
    <source>
        <dbReference type="ARBA" id="ARBA00008982"/>
    </source>
</evidence>
<feature type="region of interest" description="Disordered" evidence="8">
    <location>
        <begin position="1"/>
        <end position="62"/>
    </location>
</feature>
<dbReference type="InterPro" id="IPR015824">
    <property type="entry name" value="Phosphoglycerate_kinase_N"/>
</dbReference>
<evidence type="ECO:0000256" key="5">
    <source>
        <dbReference type="ARBA" id="ARBA00022741"/>
    </source>
</evidence>
<feature type="compositionally biased region" description="Acidic residues" evidence="8">
    <location>
        <begin position="768"/>
        <end position="815"/>
    </location>
</feature>
<dbReference type="OrthoDB" id="10263316at2759"/>
<dbReference type="EC" id="2.7.2.3" evidence="3"/>